<name>A0A842HVW5_9SPHN</name>
<evidence type="ECO:0000313" key="2">
    <source>
        <dbReference type="EMBL" id="MBC2777246.1"/>
    </source>
</evidence>
<keyword evidence="1" id="KW-1133">Transmembrane helix</keyword>
<feature type="transmembrane region" description="Helical" evidence="1">
    <location>
        <begin position="181"/>
        <end position="198"/>
    </location>
</feature>
<dbReference type="RefSeq" id="WP_185800468.1">
    <property type="nucleotide sequence ID" value="NZ_JACJVJ010000001.1"/>
</dbReference>
<feature type="transmembrane region" description="Helical" evidence="1">
    <location>
        <begin position="16"/>
        <end position="34"/>
    </location>
</feature>
<dbReference type="EMBL" id="JACJVJ010000001">
    <property type="protein sequence ID" value="MBC2777246.1"/>
    <property type="molecule type" value="Genomic_DNA"/>
</dbReference>
<accession>A0A842HVW5</accession>
<feature type="transmembrane region" description="Helical" evidence="1">
    <location>
        <begin position="87"/>
        <end position="111"/>
    </location>
</feature>
<reference evidence="2 3" key="1">
    <citation type="submission" date="2020-08" db="EMBL/GenBank/DDBJ databases">
        <title>Draft genome sequence of Parasphingopyxis sp. GrpM-11.</title>
        <authorList>
            <person name="Oh J."/>
            <person name="Roh D.-H."/>
        </authorList>
    </citation>
    <scope>NUCLEOTIDE SEQUENCE [LARGE SCALE GENOMIC DNA]</scope>
    <source>
        <strain evidence="2 3">GrpM-11</strain>
    </source>
</reference>
<keyword evidence="1" id="KW-0472">Membrane</keyword>
<feature type="transmembrane region" description="Helical" evidence="1">
    <location>
        <begin position="54"/>
        <end position="75"/>
    </location>
</feature>
<comment type="caution">
    <text evidence="2">The sequence shown here is derived from an EMBL/GenBank/DDBJ whole genome shotgun (WGS) entry which is preliminary data.</text>
</comment>
<dbReference type="Proteomes" id="UP000564378">
    <property type="component" value="Unassembled WGS sequence"/>
</dbReference>
<evidence type="ECO:0000256" key="1">
    <source>
        <dbReference type="SAM" id="Phobius"/>
    </source>
</evidence>
<feature type="transmembrane region" description="Helical" evidence="1">
    <location>
        <begin position="205"/>
        <end position="224"/>
    </location>
</feature>
<proteinExistence type="predicted"/>
<keyword evidence="1" id="KW-0812">Transmembrane</keyword>
<organism evidence="2 3">
    <name type="scientific">Parasphingopyxis marina</name>
    <dbReference type="NCBI Taxonomy" id="2761622"/>
    <lineage>
        <taxon>Bacteria</taxon>
        <taxon>Pseudomonadati</taxon>
        <taxon>Pseudomonadota</taxon>
        <taxon>Alphaproteobacteria</taxon>
        <taxon>Sphingomonadales</taxon>
        <taxon>Sphingomonadaceae</taxon>
        <taxon>Parasphingopyxis</taxon>
    </lineage>
</organism>
<protein>
    <submittedName>
        <fullName evidence="2">Uncharacterized protein</fullName>
    </submittedName>
</protein>
<keyword evidence="3" id="KW-1185">Reference proteome</keyword>
<feature type="transmembrane region" description="Helical" evidence="1">
    <location>
        <begin position="123"/>
        <end position="144"/>
    </location>
</feature>
<dbReference type="AlphaFoldDB" id="A0A842HVW5"/>
<evidence type="ECO:0000313" key="3">
    <source>
        <dbReference type="Proteomes" id="UP000564378"/>
    </source>
</evidence>
<sequence>MADAVKARSGARAERTFYLSMALLMAAGILGGFLPSWFLRQWMHQPSMLPLTPWIWIHGLVFTAWLALFVTQVGLISAGNRAMHQRLGVAGFGFAVILFVVGFAASLHGAARGSHPPFLSAESWLAVPILNLVSPALLIPLGLANRRKDPQAHKRYMLMAMAAFTGPGFGRIAFIPFYAGLYIPALFIVALVGWDIHSRGRIHRATWIGGSIAFLAICVSPLIWNTPAWLAVARWLMALWV</sequence>
<gene>
    <name evidence="2" type="ORF">H6P80_06395</name>
</gene>
<feature type="transmembrane region" description="Helical" evidence="1">
    <location>
        <begin position="156"/>
        <end position="175"/>
    </location>
</feature>